<dbReference type="EMBL" id="QRYP01000075">
    <property type="protein sequence ID" value="RGU89464.1"/>
    <property type="molecule type" value="Genomic_DNA"/>
</dbReference>
<dbReference type="InterPro" id="IPR007358">
    <property type="entry name" value="Nucleoid_associated_NdpA"/>
</dbReference>
<accession>A0AA92TPB1</accession>
<evidence type="ECO:0008006" key="3">
    <source>
        <dbReference type="Google" id="ProtNLM"/>
    </source>
</evidence>
<dbReference type="AlphaFoldDB" id="A0AA92TPB1"/>
<organism evidence="1 2">
    <name type="scientific">Segatella copri</name>
    <dbReference type="NCBI Taxonomy" id="165179"/>
    <lineage>
        <taxon>Bacteria</taxon>
        <taxon>Pseudomonadati</taxon>
        <taxon>Bacteroidota</taxon>
        <taxon>Bacteroidia</taxon>
        <taxon>Bacteroidales</taxon>
        <taxon>Prevotellaceae</taxon>
        <taxon>Segatella</taxon>
    </lineage>
</organism>
<dbReference type="Proteomes" id="UP000285236">
    <property type="component" value="Unassembled WGS sequence"/>
</dbReference>
<sequence length="360" mass="42109">MLYSIYDNKFTTSIDFKEKNIKMDFKEAYIDKMICHHFSFDRQNCIVNRQEMNMSKLEQDSLKDFFIKPFSKEKNEYTFVHTIDLKFNVVYNTVVDIYHGVDFVESSISLFKHLDSVSTAPTIKDGDIFIIKVADIIVGDTYCDAVGVFKIETKKEFIETYIDSQGNLNISVKTGYTPQKIDKACMVVFTDNMPIGLIIDKSKDSKFWRQDFLGMETRTTPYSQSKTLMNLMEGFVKDKLTKNSMVSKAEQIDIVNKYADVVSKSDTVNITNLESEVFQSQEILDMFEEYRKIYEEREGIKFTEKIAIDKKALNVNKKIRKIKLDDTVELYLMKTGTFIERGYDDDRGQNFYKLYFNKEK</sequence>
<gene>
    <name evidence="1" type="ORF">DWW35_15055</name>
</gene>
<proteinExistence type="predicted"/>
<name>A0AA92TPB1_9BACT</name>
<comment type="caution">
    <text evidence="1">The sequence shown here is derived from an EMBL/GenBank/DDBJ whole genome shotgun (WGS) entry which is preliminary data.</text>
</comment>
<protein>
    <recommendedName>
        <fullName evidence="3">Nucleoid-associated protein</fullName>
    </recommendedName>
</protein>
<dbReference type="GO" id="GO:0009295">
    <property type="term" value="C:nucleoid"/>
    <property type="evidence" value="ECO:0007669"/>
    <property type="project" value="InterPro"/>
</dbReference>
<evidence type="ECO:0000313" key="2">
    <source>
        <dbReference type="Proteomes" id="UP000285236"/>
    </source>
</evidence>
<dbReference type="Pfam" id="PF04245">
    <property type="entry name" value="NA37"/>
    <property type="match status" value="1"/>
</dbReference>
<reference evidence="1 2" key="1">
    <citation type="submission" date="2018-08" db="EMBL/GenBank/DDBJ databases">
        <title>A genome reference for cultivated species of the human gut microbiota.</title>
        <authorList>
            <person name="Zou Y."/>
            <person name="Xue W."/>
            <person name="Luo G."/>
        </authorList>
    </citation>
    <scope>NUCLEOTIDE SEQUENCE [LARGE SCALE GENOMIC DNA]</scope>
    <source>
        <strain evidence="1 2">AF15-25</strain>
    </source>
</reference>
<evidence type="ECO:0000313" key="1">
    <source>
        <dbReference type="EMBL" id="RGU89464.1"/>
    </source>
</evidence>